<evidence type="ECO:0000313" key="6">
    <source>
        <dbReference type="Proteomes" id="UP001157974"/>
    </source>
</evidence>
<dbReference type="Gene3D" id="3.40.30.10">
    <property type="entry name" value="Glutaredoxin"/>
    <property type="match status" value="1"/>
</dbReference>
<reference evidence="5 6" key="1">
    <citation type="journal article" date="2023" name="Nat. Commun.">
        <title>Origin of minicircular mitochondrial genomes in red algae.</title>
        <authorList>
            <person name="Lee Y."/>
            <person name="Cho C.H."/>
            <person name="Lee Y.M."/>
            <person name="Park S.I."/>
            <person name="Yang J.H."/>
            <person name="West J.A."/>
            <person name="Bhattacharya D."/>
            <person name="Yoon H.S."/>
        </authorList>
    </citation>
    <scope>NUCLEOTIDE SEQUENCE [LARGE SCALE GENOMIC DNA]</scope>
    <source>
        <strain evidence="5 6">CCMP1338</strain>
        <tissue evidence="5">Whole cell</tissue>
    </source>
</reference>
<dbReference type="GO" id="GO:0004601">
    <property type="term" value="F:peroxidase activity"/>
    <property type="evidence" value="ECO:0007669"/>
    <property type="project" value="UniProtKB-KW"/>
</dbReference>
<dbReference type="PROSITE" id="PS51355">
    <property type="entry name" value="GLUTATHIONE_PEROXID_3"/>
    <property type="match status" value="1"/>
</dbReference>
<dbReference type="EMBL" id="JAMWBK010000005">
    <property type="protein sequence ID" value="KAJ8904723.1"/>
    <property type="molecule type" value="Genomic_DNA"/>
</dbReference>
<evidence type="ECO:0000256" key="3">
    <source>
        <dbReference type="ARBA" id="ARBA00023002"/>
    </source>
</evidence>
<keyword evidence="2 4" id="KW-0575">Peroxidase</keyword>
<keyword evidence="6" id="KW-1185">Reference proteome</keyword>
<comment type="similarity">
    <text evidence="1 4">Belongs to the glutathione peroxidase family.</text>
</comment>
<evidence type="ECO:0000313" key="5">
    <source>
        <dbReference type="EMBL" id="KAJ8904723.1"/>
    </source>
</evidence>
<dbReference type="PRINTS" id="PR01011">
    <property type="entry name" value="GLUTPROXDASE"/>
</dbReference>
<protein>
    <recommendedName>
        <fullName evidence="4">Glutathione peroxidase</fullName>
    </recommendedName>
</protein>
<dbReference type="InterPro" id="IPR036249">
    <property type="entry name" value="Thioredoxin-like_sf"/>
</dbReference>
<dbReference type="GO" id="GO:0006979">
    <property type="term" value="P:response to oxidative stress"/>
    <property type="evidence" value="ECO:0007669"/>
    <property type="project" value="InterPro"/>
</dbReference>
<accession>A0AAV8UT12</accession>
<evidence type="ECO:0000256" key="4">
    <source>
        <dbReference type="RuleBase" id="RU000499"/>
    </source>
</evidence>
<dbReference type="AlphaFoldDB" id="A0AAV8UT12"/>
<evidence type="ECO:0000256" key="2">
    <source>
        <dbReference type="ARBA" id="ARBA00022559"/>
    </source>
</evidence>
<organism evidence="5 6">
    <name type="scientific">Rhodosorus marinus</name>
    <dbReference type="NCBI Taxonomy" id="101924"/>
    <lineage>
        <taxon>Eukaryota</taxon>
        <taxon>Rhodophyta</taxon>
        <taxon>Stylonematophyceae</taxon>
        <taxon>Stylonematales</taxon>
        <taxon>Stylonemataceae</taxon>
        <taxon>Rhodosorus</taxon>
    </lineage>
</organism>
<comment type="caution">
    <text evidence="5">The sequence shown here is derived from an EMBL/GenBank/DDBJ whole genome shotgun (WGS) entry which is preliminary data.</text>
</comment>
<dbReference type="InterPro" id="IPR000889">
    <property type="entry name" value="Glutathione_peroxidase"/>
</dbReference>
<dbReference type="Pfam" id="PF00255">
    <property type="entry name" value="GSHPx"/>
    <property type="match status" value="1"/>
</dbReference>
<proteinExistence type="inferred from homology"/>
<dbReference type="PANTHER" id="PTHR11592">
    <property type="entry name" value="GLUTATHIONE PEROXIDASE"/>
    <property type="match status" value="1"/>
</dbReference>
<dbReference type="Proteomes" id="UP001157974">
    <property type="component" value="Unassembled WGS sequence"/>
</dbReference>
<gene>
    <name evidence="5" type="ORF">NDN08_001241</name>
</gene>
<name>A0AAV8UT12_9RHOD</name>
<dbReference type="PANTHER" id="PTHR11592:SF78">
    <property type="entry name" value="GLUTATHIONE PEROXIDASE"/>
    <property type="match status" value="1"/>
</dbReference>
<evidence type="ECO:0000256" key="1">
    <source>
        <dbReference type="ARBA" id="ARBA00006926"/>
    </source>
</evidence>
<sequence>MAAFAVGSGGVGSSRFAGRRAELCKVERRSQTLGSNGLGRVSMIAAFGPHRWEVGREYEEDYMYQYLIDVPENLHEVTMFDIDMRRLDFSSFKGKVVFAINVASKDTKSEKFYRLLVDLHDRYHAKGLEILAFPCNSFDQRELAGNEEVKKYVQEKYGVEFTMMSKSFLDYNPVFCLGHKSFPGEIVWNFYGMFIFDREGIAADRIPADAPEELIELKIQEVLERPYNP</sequence>
<keyword evidence="3 4" id="KW-0560">Oxidoreductase</keyword>
<dbReference type="SUPFAM" id="SSF52833">
    <property type="entry name" value="Thioredoxin-like"/>
    <property type="match status" value="1"/>
</dbReference>